<organism evidence="5 6">
    <name type="scientific">Ruegeria spongiae</name>
    <dbReference type="NCBI Taxonomy" id="2942209"/>
    <lineage>
        <taxon>Bacteria</taxon>
        <taxon>Pseudomonadati</taxon>
        <taxon>Pseudomonadota</taxon>
        <taxon>Alphaproteobacteria</taxon>
        <taxon>Rhodobacterales</taxon>
        <taxon>Roseobacteraceae</taxon>
        <taxon>Ruegeria</taxon>
    </lineage>
</organism>
<dbReference type="InterPro" id="IPR023187">
    <property type="entry name" value="Tscrpt_reg_MarR-type_CS"/>
</dbReference>
<evidence type="ECO:0000313" key="6">
    <source>
        <dbReference type="Proteomes" id="UP001203880"/>
    </source>
</evidence>
<evidence type="ECO:0000256" key="3">
    <source>
        <dbReference type="ARBA" id="ARBA00023163"/>
    </source>
</evidence>
<dbReference type="PROSITE" id="PS01117">
    <property type="entry name" value="HTH_MARR_1"/>
    <property type="match status" value="1"/>
</dbReference>
<keyword evidence="1" id="KW-0805">Transcription regulation</keyword>
<dbReference type="PROSITE" id="PS50995">
    <property type="entry name" value="HTH_MARR_2"/>
    <property type="match status" value="1"/>
</dbReference>
<dbReference type="Pfam" id="PF13463">
    <property type="entry name" value="HTH_27"/>
    <property type="match status" value="1"/>
</dbReference>
<proteinExistence type="predicted"/>
<evidence type="ECO:0000256" key="1">
    <source>
        <dbReference type="ARBA" id="ARBA00023015"/>
    </source>
</evidence>
<dbReference type="PRINTS" id="PR00598">
    <property type="entry name" value="HTHMARR"/>
</dbReference>
<protein>
    <submittedName>
        <fullName evidence="5">MarR family winged helix-turn-helix transcriptional regulator</fullName>
    </submittedName>
</protein>
<dbReference type="PANTHER" id="PTHR33164">
    <property type="entry name" value="TRANSCRIPTIONAL REGULATOR, MARR FAMILY"/>
    <property type="match status" value="1"/>
</dbReference>
<dbReference type="SUPFAM" id="SSF46785">
    <property type="entry name" value="Winged helix' DNA-binding domain"/>
    <property type="match status" value="1"/>
</dbReference>
<accession>A0ABT0Q2J1</accession>
<keyword evidence="2" id="KW-0238">DNA-binding</keyword>
<dbReference type="InterPro" id="IPR036390">
    <property type="entry name" value="WH_DNA-bd_sf"/>
</dbReference>
<dbReference type="PANTHER" id="PTHR33164:SF104">
    <property type="entry name" value="TRANSCRIPTIONAL REGULATORY PROTEIN"/>
    <property type="match status" value="1"/>
</dbReference>
<keyword evidence="6" id="KW-1185">Reference proteome</keyword>
<sequence length="146" mass="16832">MLPTEEETRLWIALNRAHRRIHREMERALAAGGLPPLKWYDVLWGIEMAGSDGVRASNLRDWLLFEQSNLSRVLRNLIERGLVHETVCDADKRAKILRVTGKGAELRLRMWHIYGPQIHAHMNKLTADKNAGVLRKALRPLQPDDE</sequence>
<reference evidence="5" key="1">
    <citation type="submission" date="2022-05" db="EMBL/GenBank/DDBJ databases">
        <authorList>
            <person name="Park J.-S."/>
        </authorList>
    </citation>
    <scope>NUCLEOTIDE SEQUENCE</scope>
    <source>
        <strain evidence="5">2012CJ41-6</strain>
    </source>
</reference>
<dbReference type="EMBL" id="JAMFMB010000007">
    <property type="protein sequence ID" value="MCL6283363.1"/>
    <property type="molecule type" value="Genomic_DNA"/>
</dbReference>
<dbReference type="Gene3D" id="1.10.10.10">
    <property type="entry name" value="Winged helix-like DNA-binding domain superfamily/Winged helix DNA-binding domain"/>
    <property type="match status" value="1"/>
</dbReference>
<comment type="caution">
    <text evidence="5">The sequence shown here is derived from an EMBL/GenBank/DDBJ whole genome shotgun (WGS) entry which is preliminary data.</text>
</comment>
<dbReference type="InterPro" id="IPR039422">
    <property type="entry name" value="MarR/SlyA-like"/>
</dbReference>
<dbReference type="Proteomes" id="UP001203880">
    <property type="component" value="Unassembled WGS sequence"/>
</dbReference>
<dbReference type="InterPro" id="IPR036388">
    <property type="entry name" value="WH-like_DNA-bd_sf"/>
</dbReference>
<evidence type="ECO:0000313" key="5">
    <source>
        <dbReference type="EMBL" id="MCL6283363.1"/>
    </source>
</evidence>
<feature type="domain" description="HTH marR-type" evidence="4">
    <location>
        <begin position="7"/>
        <end position="143"/>
    </location>
</feature>
<evidence type="ECO:0000259" key="4">
    <source>
        <dbReference type="PROSITE" id="PS50995"/>
    </source>
</evidence>
<name>A0ABT0Q2J1_9RHOB</name>
<keyword evidence="3" id="KW-0804">Transcription</keyword>
<dbReference type="RefSeq" id="WP_249708174.1">
    <property type="nucleotide sequence ID" value="NZ_JAMFMB010000007.1"/>
</dbReference>
<dbReference type="InterPro" id="IPR000835">
    <property type="entry name" value="HTH_MarR-typ"/>
</dbReference>
<evidence type="ECO:0000256" key="2">
    <source>
        <dbReference type="ARBA" id="ARBA00023125"/>
    </source>
</evidence>
<gene>
    <name evidence="5" type="ORF">M3P21_07435</name>
</gene>
<dbReference type="SMART" id="SM00347">
    <property type="entry name" value="HTH_MARR"/>
    <property type="match status" value="1"/>
</dbReference>